<dbReference type="InterPro" id="IPR040315">
    <property type="entry name" value="WDR46/Utp7"/>
</dbReference>
<evidence type="ECO:0000256" key="4">
    <source>
        <dbReference type="ARBA" id="ARBA00023242"/>
    </source>
</evidence>
<evidence type="ECO:0000313" key="6">
    <source>
        <dbReference type="EMBL" id="EIJ89413.1"/>
    </source>
</evidence>
<dbReference type="GO" id="GO:0000462">
    <property type="term" value="P:maturation of SSU-rRNA from tricistronic rRNA transcript (SSU-rRNA, 5.8S rRNA, LSU-rRNA)"/>
    <property type="evidence" value="ECO:0007669"/>
    <property type="project" value="TreeGrafter"/>
</dbReference>
<dbReference type="SMART" id="SM00320">
    <property type="entry name" value="WD40"/>
    <property type="match status" value="3"/>
</dbReference>
<dbReference type="InterPro" id="IPR012952">
    <property type="entry name" value="BING4_C_dom"/>
</dbReference>
<dbReference type="SMART" id="SM01033">
    <property type="entry name" value="BING4CT"/>
    <property type="match status" value="1"/>
</dbReference>
<feature type="domain" description="BING4 C-terminal" evidence="5">
    <location>
        <begin position="301"/>
        <end position="379"/>
    </location>
</feature>
<organism evidence="6 7">
    <name type="scientific">Nematocida parisii (strain ERTm3)</name>
    <name type="common">Nematode killer fungus</name>
    <dbReference type="NCBI Taxonomy" id="935791"/>
    <lineage>
        <taxon>Eukaryota</taxon>
        <taxon>Fungi</taxon>
        <taxon>Fungi incertae sedis</taxon>
        <taxon>Microsporidia</taxon>
        <taxon>Nematocida</taxon>
    </lineage>
</organism>
<dbReference type="OMA" id="GPYHIDY"/>
<dbReference type="GO" id="GO:0030686">
    <property type="term" value="C:90S preribosome"/>
    <property type="evidence" value="ECO:0007669"/>
    <property type="project" value="TreeGrafter"/>
</dbReference>
<dbReference type="OrthoDB" id="10251154at2759"/>
<dbReference type="Pfam" id="PF00400">
    <property type="entry name" value="WD40"/>
    <property type="match status" value="1"/>
</dbReference>
<keyword evidence="2" id="KW-0853">WD repeat</keyword>
<sequence length="414" mass="46551">MTLKKQKQEIQQGREIKLLYDKNKSKYGILDTTKTGVIISDGVVTTDEIMASVDIGSKERVYKLRMGDGPYTVRYSISGDTVMYMGQEGVTSINTIGLSINAERSLSDKVYDGTFLHSGSFYALAQSQAVYVYDKMGVELHVIRGARGVRSLKFLQDHFLLATVSDNGYLRYQDTTIGKCVSEIKTKERDSSLEADRTNGVVYLTGQSGTVSLWSPRSPEYLSKVLCHRSRVRHCKVSDDGCMLYTGSKNEVKTWDIRNMFKPIQEMTLPGLVREMSISQTGKLAVSQRSGVIVYNKHLHPEVQHSMGRDTAHSLTFMPYEDILTIGSTSGVENIIVPGSGRTVYRRHENPNLSRKEKRNSEVRRILEKIPADLISLENDIGSEAKDLFEEEIVPMKHETPAGKVRRLMKLNYG</sequence>
<gene>
    <name evidence="6" type="ORF">NEQG_00183</name>
</gene>
<keyword evidence="4" id="KW-0539">Nucleus</keyword>
<dbReference type="InParanoid" id="I3EJL6"/>
<dbReference type="VEuPathDB" id="MicrosporidiaDB:NEQG_00183"/>
<dbReference type="InterPro" id="IPR015943">
    <property type="entry name" value="WD40/YVTN_repeat-like_dom_sf"/>
</dbReference>
<keyword evidence="7" id="KW-1185">Reference proteome</keyword>
<dbReference type="GO" id="GO:0032040">
    <property type="term" value="C:small-subunit processome"/>
    <property type="evidence" value="ECO:0007669"/>
    <property type="project" value="TreeGrafter"/>
</dbReference>
<comment type="subcellular location">
    <subcellularLocation>
        <location evidence="1">Nucleus</location>
        <location evidence="1">Nucleolus</location>
    </subcellularLocation>
</comment>
<dbReference type="Proteomes" id="UP000002872">
    <property type="component" value="Unassembled WGS sequence"/>
</dbReference>
<dbReference type="InterPro" id="IPR001680">
    <property type="entry name" value="WD40_rpt"/>
</dbReference>
<dbReference type="Gene3D" id="2.130.10.10">
    <property type="entry name" value="YVTN repeat-like/Quinoprotein amine dehydrogenase"/>
    <property type="match status" value="2"/>
</dbReference>
<accession>I3EJL6</accession>
<keyword evidence="3" id="KW-0677">Repeat</keyword>
<evidence type="ECO:0000256" key="3">
    <source>
        <dbReference type="ARBA" id="ARBA00022737"/>
    </source>
</evidence>
<proteinExistence type="predicted"/>
<dbReference type="Pfam" id="PF08149">
    <property type="entry name" value="BING4CT"/>
    <property type="match status" value="1"/>
</dbReference>
<dbReference type="PANTHER" id="PTHR14085:SF3">
    <property type="entry name" value="WD REPEAT-CONTAINING PROTEIN 46"/>
    <property type="match status" value="1"/>
</dbReference>
<name>I3EJL6_NEMP3</name>
<reference evidence="6" key="1">
    <citation type="submission" date="2011-01" db="EMBL/GenBank/DDBJ databases">
        <title>The Genome Sequence of Nematocida parisii strain ERTm3.</title>
        <authorList>
            <consortium name="The Broad Institute Genome Sequencing Platform"/>
            <consortium name="The Broad Institute Genome Sequencing Center for Infectious Disease"/>
            <person name="Cuomo C."/>
            <person name="Troemel E."/>
            <person name="Young S.K."/>
            <person name="Zeng Q."/>
            <person name="Gargeya S."/>
            <person name="Fitzgerald M."/>
            <person name="Haas B."/>
            <person name="Abouelleil A."/>
            <person name="Alvarado L."/>
            <person name="Arachchi H.M."/>
            <person name="Berlin A."/>
            <person name="Chapman S.B."/>
            <person name="Gearin G."/>
            <person name="Goldberg J."/>
            <person name="Griggs A."/>
            <person name="Gujja S."/>
            <person name="Hansen M."/>
            <person name="Heiman D."/>
            <person name="Howarth C."/>
            <person name="Larimer J."/>
            <person name="Lui A."/>
            <person name="MacDonald P.J.P."/>
            <person name="McCowen C."/>
            <person name="Montmayeur A."/>
            <person name="Murphy C."/>
            <person name="Neiman D."/>
            <person name="Pearson M."/>
            <person name="Priest M."/>
            <person name="Roberts A."/>
            <person name="Saif S."/>
            <person name="Shea T."/>
            <person name="Sisk P."/>
            <person name="Stolte C."/>
            <person name="Sykes S."/>
            <person name="Wortman J."/>
            <person name="Nusbaum C."/>
            <person name="Birren B."/>
        </authorList>
    </citation>
    <scope>NUCLEOTIDE SEQUENCE</scope>
    <source>
        <strain evidence="6">ERTm3</strain>
    </source>
</reference>
<dbReference type="SUPFAM" id="SSF69322">
    <property type="entry name" value="Tricorn protease domain 2"/>
    <property type="match status" value="1"/>
</dbReference>
<evidence type="ECO:0000259" key="5">
    <source>
        <dbReference type="SMART" id="SM01033"/>
    </source>
</evidence>
<evidence type="ECO:0000256" key="2">
    <source>
        <dbReference type="ARBA" id="ARBA00022574"/>
    </source>
</evidence>
<dbReference type="STRING" id="935791.I3EJL6"/>
<dbReference type="EMBL" id="GL870876">
    <property type="protein sequence ID" value="EIJ89413.1"/>
    <property type="molecule type" value="Genomic_DNA"/>
</dbReference>
<protein>
    <recommendedName>
        <fullName evidence="5">BING4 C-terminal domain-containing protein</fullName>
    </recommendedName>
</protein>
<dbReference type="FunCoup" id="I3EJL6">
    <property type="interactions" value="309"/>
</dbReference>
<evidence type="ECO:0000256" key="1">
    <source>
        <dbReference type="ARBA" id="ARBA00004604"/>
    </source>
</evidence>
<dbReference type="AlphaFoldDB" id="I3EJL6"/>
<evidence type="ECO:0000313" key="7">
    <source>
        <dbReference type="Proteomes" id="UP000002872"/>
    </source>
</evidence>
<dbReference type="PANTHER" id="PTHR14085">
    <property type="entry name" value="WD-REPEAT PROTEIN BING4"/>
    <property type="match status" value="1"/>
</dbReference>
<dbReference type="HOGENOM" id="CLU_022996_1_1_1"/>